<dbReference type="WBParaSite" id="L893_g24690.t1">
    <property type="protein sequence ID" value="L893_g24690.t1"/>
    <property type="gene ID" value="L893_g24690"/>
</dbReference>
<reference evidence="2" key="1">
    <citation type="submission" date="2016-11" db="UniProtKB">
        <authorList>
            <consortium name="WormBaseParasite"/>
        </authorList>
    </citation>
    <scope>IDENTIFICATION</scope>
</reference>
<evidence type="ECO:0000313" key="1">
    <source>
        <dbReference type="Proteomes" id="UP000095287"/>
    </source>
</evidence>
<accession>A0A1I7ZB69</accession>
<name>A0A1I7ZB69_9BILA</name>
<dbReference type="Proteomes" id="UP000095287">
    <property type="component" value="Unplaced"/>
</dbReference>
<proteinExistence type="predicted"/>
<dbReference type="AlphaFoldDB" id="A0A1I7ZB69"/>
<keyword evidence="1" id="KW-1185">Reference proteome</keyword>
<protein>
    <submittedName>
        <fullName evidence="2">FBD domain-containing protein</fullName>
    </submittedName>
</protein>
<sequence length="242" mass="28209">MDRVPVLFVEEICRQLTTNHSSALEKLPFWRNVAKNLFRNARNVTCFIFCNSETGDVRADLRENSKRITLQALKSSPNVQLERVEVFINNNNLVGEPFTSSYAAQLLKLCSKLYFPTTVYEVAFEEENVTLEHNFPVLEHFLLSLPRIHYMIIDNWVLMEAIAGRAADKGTLRELKLNFHCDLGPNPYKAVLRKMCKCESLKLFRYSQVIKPNIEMSDEEKEHFRMVEKPDEHAVDFFRICD</sequence>
<organism evidence="1 2">
    <name type="scientific">Steinernema glaseri</name>
    <dbReference type="NCBI Taxonomy" id="37863"/>
    <lineage>
        <taxon>Eukaryota</taxon>
        <taxon>Metazoa</taxon>
        <taxon>Ecdysozoa</taxon>
        <taxon>Nematoda</taxon>
        <taxon>Chromadorea</taxon>
        <taxon>Rhabditida</taxon>
        <taxon>Tylenchina</taxon>
        <taxon>Panagrolaimomorpha</taxon>
        <taxon>Strongyloidoidea</taxon>
        <taxon>Steinernematidae</taxon>
        <taxon>Steinernema</taxon>
    </lineage>
</organism>
<evidence type="ECO:0000313" key="2">
    <source>
        <dbReference type="WBParaSite" id="L893_g24690.t1"/>
    </source>
</evidence>